<dbReference type="Gene3D" id="3.40.1440.60">
    <property type="entry name" value="PriA, 3(prime) DNA-binding domain"/>
    <property type="match status" value="1"/>
</dbReference>
<keyword evidence="3" id="KW-0238">DNA-binding</keyword>
<keyword evidence="1" id="KW-0547">Nucleotide-binding</keyword>
<accession>A0A6J6RAV5</accession>
<name>A0A6J6RAV5_9ZZZZ</name>
<dbReference type="GO" id="GO:0006302">
    <property type="term" value="P:double-strand break repair"/>
    <property type="evidence" value="ECO:0007669"/>
    <property type="project" value="TreeGrafter"/>
</dbReference>
<dbReference type="PANTHER" id="PTHR30580:SF0">
    <property type="entry name" value="PRIMOSOMAL PROTEIN N"/>
    <property type="match status" value="1"/>
</dbReference>
<dbReference type="Pfam" id="PF17764">
    <property type="entry name" value="PriA_3primeBD"/>
    <property type="match status" value="1"/>
</dbReference>
<proteinExistence type="predicted"/>
<dbReference type="GO" id="GO:0003677">
    <property type="term" value="F:DNA binding"/>
    <property type="evidence" value="ECO:0007669"/>
    <property type="project" value="UniProtKB-KW"/>
</dbReference>
<dbReference type="GO" id="GO:0005524">
    <property type="term" value="F:ATP binding"/>
    <property type="evidence" value="ECO:0007669"/>
    <property type="project" value="UniProtKB-KW"/>
</dbReference>
<dbReference type="GO" id="GO:0043138">
    <property type="term" value="F:3'-5' DNA helicase activity"/>
    <property type="evidence" value="ECO:0007669"/>
    <property type="project" value="TreeGrafter"/>
</dbReference>
<dbReference type="AlphaFoldDB" id="A0A6J6RAV5"/>
<evidence type="ECO:0000256" key="1">
    <source>
        <dbReference type="ARBA" id="ARBA00022741"/>
    </source>
</evidence>
<sequence>MATPRLFRLKAEVIPRSEKQSAKQFPVARIWVDTGVFHLDQPYDYLIPEDLSEIISTGIRVQVPFGTREVEGIVIERKETADKSGRLRQISKVLSVHPIATPQSLALVSAVAQRWSTNPYDVFRLAIPPRVASVDKTFTPSTHMAIRQSLSTEKDFFYAFKPYESPAFQICAQITKAAKKGAVLVVAPDERDVNQIAHYLDAMGTSFLRLDSSLSRADRYENYLKALNAPDCIVLGARSAIFAPISNLTTVIVYKENSHEHFEKRSPGCNVRDIALLRRDLESIAVIFSGYVPSMELSALIDTRKLQYENHSFKLNAQSFSSDDGTLLPGRIFTNIRKALKTGPVLFMVPRKGYGNALLCAHCKNLAQCSCGGRLSIGYRNAPPICTVCAQDYPEWMCSWCDRKMPYIAGRGIERAAEEISRAFNGYPLILSYGDVIKSNIPHKPALVLATPGAAPTTENGYSAVVILEGLSFFSHPDIRAQERARELFFETAAMIEPKGEVLLSIPDDHPITSSIVKWNPGAMIRRELTERDEVALPPYVQSIVITCAISEATNIVNGFKRAVSDSRLPSSVKVFGPTPALKGESRIVIYFDIQEGERVRQFAHELQRRRSIAKKPLLTLRVDPYSF</sequence>
<organism evidence="5">
    <name type="scientific">freshwater metagenome</name>
    <dbReference type="NCBI Taxonomy" id="449393"/>
    <lineage>
        <taxon>unclassified sequences</taxon>
        <taxon>metagenomes</taxon>
        <taxon>ecological metagenomes</taxon>
    </lineage>
</organism>
<dbReference type="GO" id="GO:0006270">
    <property type="term" value="P:DNA replication initiation"/>
    <property type="evidence" value="ECO:0007669"/>
    <property type="project" value="TreeGrafter"/>
</dbReference>
<dbReference type="InterPro" id="IPR027417">
    <property type="entry name" value="P-loop_NTPase"/>
</dbReference>
<dbReference type="PANTHER" id="PTHR30580">
    <property type="entry name" value="PRIMOSOMAL PROTEIN N"/>
    <property type="match status" value="1"/>
</dbReference>
<reference evidence="5" key="1">
    <citation type="submission" date="2020-05" db="EMBL/GenBank/DDBJ databases">
        <authorList>
            <person name="Chiriac C."/>
            <person name="Salcher M."/>
            <person name="Ghai R."/>
            <person name="Kavagutti S V."/>
        </authorList>
    </citation>
    <scope>NUCLEOTIDE SEQUENCE</scope>
</reference>
<evidence type="ECO:0000256" key="2">
    <source>
        <dbReference type="ARBA" id="ARBA00022840"/>
    </source>
</evidence>
<dbReference type="InterPro" id="IPR042115">
    <property type="entry name" value="PriA_3primeBD_sf"/>
</dbReference>
<feature type="domain" description="Primosomal protein N' 3' DNA-binding" evidence="4">
    <location>
        <begin position="35"/>
        <end position="128"/>
    </location>
</feature>
<dbReference type="GO" id="GO:0006310">
    <property type="term" value="P:DNA recombination"/>
    <property type="evidence" value="ECO:0007669"/>
    <property type="project" value="TreeGrafter"/>
</dbReference>
<evidence type="ECO:0000313" key="5">
    <source>
        <dbReference type="EMBL" id="CAB4720232.1"/>
    </source>
</evidence>
<dbReference type="EMBL" id="CAEZYI010000030">
    <property type="protein sequence ID" value="CAB4720232.1"/>
    <property type="molecule type" value="Genomic_DNA"/>
</dbReference>
<keyword evidence="2" id="KW-0067">ATP-binding</keyword>
<dbReference type="InterPro" id="IPR041222">
    <property type="entry name" value="PriA_3primeBD"/>
</dbReference>
<protein>
    <submittedName>
        <fullName evidence="5">Unannotated protein</fullName>
    </submittedName>
</protein>
<evidence type="ECO:0000259" key="4">
    <source>
        <dbReference type="Pfam" id="PF17764"/>
    </source>
</evidence>
<dbReference type="Gene3D" id="3.40.50.300">
    <property type="entry name" value="P-loop containing nucleotide triphosphate hydrolases"/>
    <property type="match status" value="1"/>
</dbReference>
<gene>
    <name evidence="5" type="ORF">UFOPK2662_00657</name>
</gene>
<evidence type="ECO:0000256" key="3">
    <source>
        <dbReference type="ARBA" id="ARBA00023125"/>
    </source>
</evidence>